<dbReference type="CDD" id="cd01949">
    <property type="entry name" value="GGDEF"/>
    <property type="match status" value="1"/>
</dbReference>
<evidence type="ECO:0000256" key="1">
    <source>
        <dbReference type="ARBA" id="ARBA00012528"/>
    </source>
</evidence>
<evidence type="ECO:0000256" key="2">
    <source>
        <dbReference type="ARBA" id="ARBA00034247"/>
    </source>
</evidence>
<gene>
    <name evidence="4" type="ORF">D8780_11290</name>
</gene>
<dbReference type="Gene3D" id="3.30.450.20">
    <property type="entry name" value="PAS domain"/>
    <property type="match status" value="1"/>
</dbReference>
<name>A0A3L7JGG7_9HYPH</name>
<evidence type="ECO:0000259" key="3">
    <source>
        <dbReference type="PROSITE" id="PS50887"/>
    </source>
</evidence>
<dbReference type="PANTHER" id="PTHR45138">
    <property type="entry name" value="REGULATORY COMPONENTS OF SENSORY TRANSDUCTION SYSTEM"/>
    <property type="match status" value="1"/>
</dbReference>
<dbReference type="FunFam" id="3.30.70.270:FF:000001">
    <property type="entry name" value="Diguanylate cyclase domain protein"/>
    <property type="match status" value="1"/>
</dbReference>
<dbReference type="NCBIfam" id="TIGR00254">
    <property type="entry name" value="GGDEF"/>
    <property type="match status" value="1"/>
</dbReference>
<dbReference type="SUPFAM" id="SSF55073">
    <property type="entry name" value="Nucleotide cyclase"/>
    <property type="match status" value="1"/>
</dbReference>
<dbReference type="InterPro" id="IPR000160">
    <property type="entry name" value="GGDEF_dom"/>
</dbReference>
<evidence type="ECO:0000313" key="5">
    <source>
        <dbReference type="Proteomes" id="UP000281094"/>
    </source>
</evidence>
<dbReference type="NCBIfam" id="TIGR00229">
    <property type="entry name" value="sensory_box"/>
    <property type="match status" value="1"/>
</dbReference>
<dbReference type="CDD" id="cd00130">
    <property type="entry name" value="PAS"/>
    <property type="match status" value="1"/>
</dbReference>
<dbReference type="SMART" id="SM00267">
    <property type="entry name" value="GGDEF"/>
    <property type="match status" value="1"/>
</dbReference>
<dbReference type="GO" id="GO:0052621">
    <property type="term" value="F:diguanylate cyclase activity"/>
    <property type="evidence" value="ECO:0007669"/>
    <property type="project" value="UniProtKB-EC"/>
</dbReference>
<dbReference type="InterPro" id="IPR000014">
    <property type="entry name" value="PAS"/>
</dbReference>
<dbReference type="SUPFAM" id="SSF55785">
    <property type="entry name" value="PYP-like sensor domain (PAS domain)"/>
    <property type="match status" value="1"/>
</dbReference>
<comment type="caution">
    <text evidence="4">The sequence shown here is derived from an EMBL/GenBank/DDBJ whole genome shotgun (WGS) entry which is preliminary data.</text>
</comment>
<dbReference type="AlphaFoldDB" id="A0A3L7JGG7"/>
<dbReference type="EC" id="2.7.7.65" evidence="1"/>
<dbReference type="PANTHER" id="PTHR45138:SF9">
    <property type="entry name" value="DIGUANYLATE CYCLASE DGCM-RELATED"/>
    <property type="match status" value="1"/>
</dbReference>
<protein>
    <recommendedName>
        <fullName evidence="1">diguanylate cyclase</fullName>
        <ecNumber evidence="1">2.7.7.65</ecNumber>
    </recommendedName>
</protein>
<dbReference type="Pfam" id="PF00990">
    <property type="entry name" value="GGDEF"/>
    <property type="match status" value="1"/>
</dbReference>
<dbReference type="Proteomes" id="UP000281094">
    <property type="component" value="Unassembled WGS sequence"/>
</dbReference>
<organism evidence="4 5">
    <name type="scientific">Notoacmeibacter ruber</name>
    <dbReference type="NCBI Taxonomy" id="2670375"/>
    <lineage>
        <taxon>Bacteria</taxon>
        <taxon>Pseudomonadati</taxon>
        <taxon>Pseudomonadota</taxon>
        <taxon>Alphaproteobacteria</taxon>
        <taxon>Hyphomicrobiales</taxon>
        <taxon>Notoacmeibacteraceae</taxon>
        <taxon>Notoacmeibacter</taxon>
    </lineage>
</organism>
<keyword evidence="5" id="KW-1185">Reference proteome</keyword>
<dbReference type="EMBL" id="RCWN01000001">
    <property type="protein sequence ID" value="RLQ88711.1"/>
    <property type="molecule type" value="Genomic_DNA"/>
</dbReference>
<feature type="domain" description="GGDEF" evidence="3">
    <location>
        <begin position="180"/>
        <end position="317"/>
    </location>
</feature>
<dbReference type="PROSITE" id="PS50887">
    <property type="entry name" value="GGDEF"/>
    <property type="match status" value="1"/>
</dbReference>
<dbReference type="Gene3D" id="3.30.70.270">
    <property type="match status" value="1"/>
</dbReference>
<sequence length="317" mass="34930">MIMFELFDCDEQGSATADITRASLVDTEDRLGIMLDAMPIGVLIHSQHAVLYANAGACSLLGEERNSLIGKHILDFQRSDSDPLAFDKAFDALGTTMDQEIVLVNSHTGQERLMKVIMGRLPWDGLAVVQVLLQDITDQKRAENSLRKLSITDELTGAYNRRHAFYEAGLYMERSDREASPFSVALLDIDHFKYVNDTYGHAVGDEVLKTFTQRGHRFLATSNMDSAIFARIGGEEFLILAPGHNLASAAKMAETFRQRLAGTPVETAKGPLSVTASIGVAERRWDDSSFDTILNRADDALYEAKESGRNRVVAVAA</sequence>
<dbReference type="InterPro" id="IPR029787">
    <property type="entry name" value="Nucleotide_cyclase"/>
</dbReference>
<accession>A0A3L7JGG7</accession>
<dbReference type="SMART" id="SM00091">
    <property type="entry name" value="PAS"/>
    <property type="match status" value="1"/>
</dbReference>
<reference evidence="4 5" key="1">
    <citation type="submission" date="2018-10" db="EMBL/GenBank/DDBJ databases">
        <title>Notoacmeibacter sp. M2BS9Y-3-1, whole genome shotgun sequence.</title>
        <authorList>
            <person name="Tuo L."/>
        </authorList>
    </citation>
    <scope>NUCLEOTIDE SEQUENCE [LARGE SCALE GENOMIC DNA]</scope>
    <source>
        <strain evidence="4 5">M2BS9Y-3-1</strain>
    </source>
</reference>
<dbReference type="InterPro" id="IPR050469">
    <property type="entry name" value="Diguanylate_Cyclase"/>
</dbReference>
<comment type="catalytic activity">
    <reaction evidence="2">
        <text>2 GTP = 3',3'-c-di-GMP + 2 diphosphate</text>
        <dbReference type="Rhea" id="RHEA:24898"/>
        <dbReference type="ChEBI" id="CHEBI:33019"/>
        <dbReference type="ChEBI" id="CHEBI:37565"/>
        <dbReference type="ChEBI" id="CHEBI:58805"/>
        <dbReference type="EC" id="2.7.7.65"/>
    </reaction>
</comment>
<proteinExistence type="predicted"/>
<dbReference type="Pfam" id="PF13426">
    <property type="entry name" value="PAS_9"/>
    <property type="match status" value="1"/>
</dbReference>
<evidence type="ECO:0000313" key="4">
    <source>
        <dbReference type="EMBL" id="RLQ88711.1"/>
    </source>
</evidence>
<dbReference type="InterPro" id="IPR035965">
    <property type="entry name" value="PAS-like_dom_sf"/>
</dbReference>
<dbReference type="InterPro" id="IPR043128">
    <property type="entry name" value="Rev_trsase/Diguanyl_cyclase"/>
</dbReference>